<reference evidence="2" key="1">
    <citation type="submission" date="2017-12" db="EMBL/GenBank/DDBJ databases">
        <title>Gene loss provides genomic basis for host adaptation in cereal stripe rust fungi.</title>
        <authorList>
            <person name="Xia C."/>
        </authorList>
    </citation>
    <scope>NUCLEOTIDE SEQUENCE [LARGE SCALE GENOMIC DNA]</scope>
    <source>
        <strain evidence="2">93-210</strain>
    </source>
</reference>
<evidence type="ECO:0000313" key="2">
    <source>
        <dbReference type="EMBL" id="POW09555.1"/>
    </source>
</evidence>
<accession>A0A2S4VJ86</accession>
<evidence type="ECO:0000313" key="3">
    <source>
        <dbReference type="Proteomes" id="UP000239156"/>
    </source>
</evidence>
<feature type="region of interest" description="Disordered" evidence="1">
    <location>
        <begin position="28"/>
        <end position="52"/>
    </location>
</feature>
<comment type="caution">
    <text evidence="2">The sequence shown here is derived from an EMBL/GenBank/DDBJ whole genome shotgun (WGS) entry which is preliminary data.</text>
</comment>
<gene>
    <name evidence="2" type="ORF">PSTT_06730</name>
</gene>
<dbReference type="EMBL" id="PKSL01000054">
    <property type="protein sequence ID" value="POW09555.1"/>
    <property type="molecule type" value="Genomic_DNA"/>
</dbReference>
<dbReference type="VEuPathDB" id="FungiDB:PSTT_06730"/>
<dbReference type="Proteomes" id="UP000239156">
    <property type="component" value="Unassembled WGS sequence"/>
</dbReference>
<dbReference type="VEuPathDB" id="FungiDB:PSHT_13618"/>
<proteinExistence type="predicted"/>
<keyword evidence="3" id="KW-1185">Reference proteome</keyword>
<name>A0A2S4VJ86_9BASI</name>
<dbReference type="AlphaFoldDB" id="A0A2S4VJ86"/>
<evidence type="ECO:0000256" key="1">
    <source>
        <dbReference type="SAM" id="MobiDB-lite"/>
    </source>
</evidence>
<feature type="compositionally biased region" description="Acidic residues" evidence="1">
    <location>
        <begin position="32"/>
        <end position="52"/>
    </location>
</feature>
<organism evidence="2 3">
    <name type="scientific">Puccinia striiformis</name>
    <dbReference type="NCBI Taxonomy" id="27350"/>
    <lineage>
        <taxon>Eukaryota</taxon>
        <taxon>Fungi</taxon>
        <taxon>Dikarya</taxon>
        <taxon>Basidiomycota</taxon>
        <taxon>Pucciniomycotina</taxon>
        <taxon>Pucciniomycetes</taxon>
        <taxon>Pucciniales</taxon>
        <taxon>Pucciniaceae</taxon>
        <taxon>Puccinia</taxon>
    </lineage>
</organism>
<protein>
    <submittedName>
        <fullName evidence="2">Uncharacterized protein</fullName>
    </submittedName>
</protein>
<sequence>MVRFSEHQACIKALENALENNITSQAIMDALGADDDDSSDEADSDSSSDEEDLNTDLIFYLQAVHSQQYFGPRRGLHLLRQHSFVKLVERISGDDVFQNNSNNPQRPVQEQLMISQSVLAATAMAWRLGF</sequence>